<protein>
    <submittedName>
        <fullName evidence="3">Uncharacterized protein</fullName>
    </submittedName>
</protein>
<keyword evidence="2" id="KW-1133">Transmembrane helix</keyword>
<feature type="compositionally biased region" description="Gly residues" evidence="1">
    <location>
        <begin position="228"/>
        <end position="241"/>
    </location>
</feature>
<evidence type="ECO:0000256" key="2">
    <source>
        <dbReference type="SAM" id="Phobius"/>
    </source>
</evidence>
<keyword evidence="2" id="KW-0812">Transmembrane</keyword>
<keyword evidence="4" id="KW-1185">Reference proteome</keyword>
<evidence type="ECO:0000313" key="4">
    <source>
        <dbReference type="Proteomes" id="UP000319210"/>
    </source>
</evidence>
<reference evidence="3 4" key="1">
    <citation type="submission" date="2019-06" db="EMBL/GenBank/DDBJ databases">
        <title>Whole genome shotgun sequence of Streptomyces cacaoi subsp. cacaoi NBRC 12748.</title>
        <authorList>
            <person name="Hosoyama A."/>
            <person name="Uohara A."/>
            <person name="Ohji S."/>
            <person name="Ichikawa N."/>
        </authorList>
    </citation>
    <scope>NUCLEOTIDE SEQUENCE [LARGE SCALE GENOMIC DNA]</scope>
    <source>
        <strain evidence="3 4">NBRC 12748</strain>
    </source>
</reference>
<dbReference type="Proteomes" id="UP000319210">
    <property type="component" value="Unassembled WGS sequence"/>
</dbReference>
<feature type="region of interest" description="Disordered" evidence="1">
    <location>
        <begin position="134"/>
        <end position="172"/>
    </location>
</feature>
<accession>A0A4Y3RCB2</accession>
<feature type="region of interest" description="Disordered" evidence="1">
    <location>
        <begin position="1"/>
        <end position="37"/>
    </location>
</feature>
<sequence>MSRTAQRGNQRDEQRNQRNQRDTRRGARPGRKPGRAGRRLAAFVGLLTVTALATGCGIRATSVPVDAGAAPSKVGCALPEAHSSPDRSARTEVVRVYLVCRSRVAPVEREVRMPGGRSSSERLPVARKLVEDLKRSPDSAEDTAGFETAVPQELTVSGGTDGDPDEALRLSVPPGELPPFALAQLVCTLADTAAADANHGVVLGGPAGPADREDGDGDGGHDGDGDGDGSGDGGSGDGGSGEEAKSALQRFECDTALRTRPEAADTAGTRV</sequence>
<comment type="caution">
    <text evidence="3">The sequence shown here is derived from an EMBL/GenBank/DDBJ whole genome shotgun (WGS) entry which is preliminary data.</text>
</comment>
<feature type="transmembrane region" description="Helical" evidence="2">
    <location>
        <begin position="40"/>
        <end position="60"/>
    </location>
</feature>
<keyword evidence="2" id="KW-0472">Membrane</keyword>
<proteinExistence type="predicted"/>
<evidence type="ECO:0000256" key="1">
    <source>
        <dbReference type="SAM" id="MobiDB-lite"/>
    </source>
</evidence>
<organism evidence="3 4">
    <name type="scientific">Streptomyces cacaoi</name>
    <dbReference type="NCBI Taxonomy" id="1898"/>
    <lineage>
        <taxon>Bacteria</taxon>
        <taxon>Bacillati</taxon>
        <taxon>Actinomycetota</taxon>
        <taxon>Actinomycetes</taxon>
        <taxon>Kitasatosporales</taxon>
        <taxon>Streptomycetaceae</taxon>
        <taxon>Streptomyces</taxon>
    </lineage>
</organism>
<dbReference type="RefSeq" id="WP_230989097.1">
    <property type="nucleotide sequence ID" value="NZ_BJMM01000103.1"/>
</dbReference>
<dbReference type="AlphaFoldDB" id="A0A4Y3RCB2"/>
<feature type="compositionally biased region" description="Basic and acidic residues" evidence="1">
    <location>
        <begin position="251"/>
        <end position="263"/>
    </location>
</feature>
<feature type="region of interest" description="Disordered" evidence="1">
    <location>
        <begin position="200"/>
        <end position="271"/>
    </location>
</feature>
<dbReference type="EMBL" id="BJMM01000103">
    <property type="protein sequence ID" value="GEB54303.1"/>
    <property type="molecule type" value="Genomic_DNA"/>
</dbReference>
<evidence type="ECO:0000313" key="3">
    <source>
        <dbReference type="EMBL" id="GEB54303.1"/>
    </source>
</evidence>
<gene>
    <name evidence="3" type="ORF">SCA03_68540</name>
</gene>
<feature type="compositionally biased region" description="Basic residues" evidence="1">
    <location>
        <begin position="26"/>
        <end position="37"/>
    </location>
</feature>
<feature type="compositionally biased region" description="Basic and acidic residues" evidence="1">
    <location>
        <begin position="9"/>
        <end position="25"/>
    </location>
</feature>
<name>A0A4Y3RCB2_STRCI</name>